<dbReference type="InterPro" id="IPR040214">
    <property type="entry name" value="BRD10"/>
</dbReference>
<feature type="compositionally biased region" description="Acidic residues" evidence="1">
    <location>
        <begin position="537"/>
        <end position="550"/>
    </location>
</feature>
<feature type="region of interest" description="Disordered" evidence="1">
    <location>
        <begin position="725"/>
        <end position="761"/>
    </location>
</feature>
<reference evidence="4" key="1">
    <citation type="journal article" date="2018" name="Proc. Natl. Acad. Sci. U.S.A.">
        <title>Phylogenomics and the evolution of hemipteroid insects.</title>
        <authorList>
            <person name="Johnson K.P."/>
            <person name="Dietrich C.H."/>
            <person name="Friedrich F."/>
            <person name="Beutel R.G."/>
            <person name="Wipfler B."/>
            <person name="Peters R.S."/>
            <person name="Allen J.M."/>
            <person name="Petersen M."/>
            <person name="Donath A."/>
            <person name="Walden K.K."/>
            <person name="Kozlov A.M."/>
            <person name="Podsiadlowski L."/>
            <person name="Mayer C."/>
            <person name="Meusemann K."/>
            <person name="Vasilikopoulos A."/>
            <person name="Waterhouse R.M."/>
            <person name="Cameron S.L."/>
            <person name="Weirauch C."/>
            <person name="Swanson D.R."/>
            <person name="Percy D.M."/>
            <person name="Hardy N.B."/>
            <person name="Terry I."/>
            <person name="Liu S."/>
            <person name="Zhou X."/>
            <person name="Misof B."/>
            <person name="Robertson H.M."/>
            <person name="Yoshizawa K."/>
        </authorList>
    </citation>
    <scope>NUCLEOTIDE SEQUENCE</scope>
    <source>
        <tissue evidence="4">Whole organism</tissue>
    </source>
</reference>
<evidence type="ECO:0000256" key="1">
    <source>
        <dbReference type="SAM" id="MobiDB-lite"/>
    </source>
</evidence>
<gene>
    <name evidence="4" type="primary">LOC113204982</name>
</gene>
<evidence type="ECO:0000259" key="2">
    <source>
        <dbReference type="Pfam" id="PF23450"/>
    </source>
</evidence>
<feature type="region of interest" description="Disordered" evidence="1">
    <location>
        <begin position="349"/>
        <end position="564"/>
    </location>
</feature>
<dbReference type="KEGG" id="foc:113204982"/>
<feature type="compositionally biased region" description="Basic and acidic residues" evidence="1">
    <location>
        <begin position="725"/>
        <end position="744"/>
    </location>
</feature>
<feature type="compositionally biased region" description="Polar residues" evidence="1">
    <location>
        <begin position="369"/>
        <end position="392"/>
    </location>
</feature>
<feature type="domain" description="Uncharacterized bromodomain-containing protein 10 helical" evidence="2">
    <location>
        <begin position="84"/>
        <end position="226"/>
    </location>
</feature>
<feature type="region of interest" description="Disordered" evidence="1">
    <location>
        <begin position="780"/>
        <end position="832"/>
    </location>
</feature>
<name>A0A9C6U2U7_FRAOC</name>
<dbReference type="PANTHER" id="PTHR31095:SF3">
    <property type="entry name" value="RIKEN CDNA 9930021J03 GENE"/>
    <property type="match status" value="1"/>
</dbReference>
<dbReference type="Pfam" id="PF23450">
    <property type="entry name" value="KIAA2026_hel"/>
    <property type="match status" value="1"/>
</dbReference>
<dbReference type="OrthoDB" id="21449at2759"/>
<feature type="region of interest" description="Disordered" evidence="1">
    <location>
        <begin position="939"/>
        <end position="969"/>
    </location>
</feature>
<organism evidence="3 4">
    <name type="scientific">Frankliniella occidentalis</name>
    <name type="common">Western flower thrips</name>
    <name type="synonym">Euthrips occidentalis</name>
    <dbReference type="NCBI Taxonomy" id="133901"/>
    <lineage>
        <taxon>Eukaryota</taxon>
        <taxon>Metazoa</taxon>
        <taxon>Ecdysozoa</taxon>
        <taxon>Arthropoda</taxon>
        <taxon>Hexapoda</taxon>
        <taxon>Insecta</taxon>
        <taxon>Pterygota</taxon>
        <taxon>Neoptera</taxon>
        <taxon>Paraneoptera</taxon>
        <taxon>Thysanoptera</taxon>
        <taxon>Terebrantia</taxon>
        <taxon>Thripoidea</taxon>
        <taxon>Thripidae</taxon>
        <taxon>Frankliniella</taxon>
    </lineage>
</organism>
<accession>A0A9C6U2U7</accession>
<feature type="compositionally biased region" description="Acidic residues" evidence="1">
    <location>
        <begin position="745"/>
        <end position="756"/>
    </location>
</feature>
<sequence>MSTHGIKTDDTESEGTSVRRAGDFLSYLLESVKEEKEQRDKSKKDLLSKERKLNKEGKGKEICQWEVDVLLAPPAITQMKTMWEVPLIGHLLQLTVQVLCIDQIPQYEVERMFLMPQASRSLAVLMTSLLSTPVQRPKLQHLPPMPYSIWSRKLSQRVAVWYKMFQTRNHDWLKVFELCGIEKEFWNILGDWNQLEDYEFHELSFHQRVWLVKSLCDYQVHNHKTMQDALADHSLQEQNCEILGVDRHGRQYLHFPQFCWSPGLCSCVRVYRCVIPVEKPRSPDPTEEAPNILIRKGKGDFLPLWFRDRGRGRGKSDKGSAAKRRKSGAEINNRKFLSRLVYRMPNGMYIRGGKRRGSNRLSDGVSCSPRKQGNTDQTASLNPVEVSSSLGGNASDAEGKTMTTEEVIDESSRSSRRQTRSKRNVSQGFYADWSDSDSLSTASPHSTPAKKPCRKSQSLSKKVNVSESSGIKLKIKLSGKTGQDTPSKESDLSENDKSEDEEVSKCAGDSCHESVAEEEASRSEWATLALNRKSGDCGEDSDEGDEEEEKDGSSQTRKDDTDFNLADEFPWTPPEGEHITNGKQKRPHFNPEWLLMGAEHFELVADSIQGIRDLIDGLCEDDDDVGLIQRLKNSSGSTKPICEEKLEHRLQELVNETSYFELKMESNARKVRWKLFEEWEAFRNRPMDVKDEAEQHWLNIFECGLEVQGNTPEVKVKVEMEIKEEKTTDSLDGSKEIKTEKCEDAEPPSELGDDGSESGYDIRHSLRAKKPKIDNPQLKCWLNSDSEEEESDEDDEDAWEMPSRRKKKKPVVGRSRKSKKDEDEMDETGSNSKVVGDKIFDVAKNFSFEAEKDNKESSQSTDTSMQNLSTVTKPKMNQKLLPNKLTLDKEGNMFITLGCGTRVQLKKDDQGRIIVPEGHEGLSMIHGKTLDQLVGSGKVVQNKKKKKVNRPANRNSTTLFPSESQPAKRSTTLFPAISQPGGIVQAKEWTPPVVSNNMQIQGTSKPKVETSIQAKEWMPPVAKVVALTPASMAQLKTYGNRKKNQTPLTVTRVVSQPQTKKKSEPDEVVVLSDGSDDSIEVIKETEPKNKKQNGVPRIESVIGNASVDSFAPKPLTKSVTMTPVAVTLTPVFKSKNQSPSKGGKKPNQWNPVISNTVSLEPASSSTRVPPPGAPQVVITPAKNVQNRRVLQSTGVFHQPTPNQSFVPVNTIPMRQAQQQFVPMNQMMPVTNQFQPVAQVVGMNNQYIVANTAPFAPIGNSYLVNAAPSYQYVPMAQAPGPIPLPVSAFDLGLPPGLRGQIVLANGDNNQFSYALKLDDGGLIFLSNDQVSKIRAANGGKLTTMIQMQTH</sequence>
<keyword evidence="3" id="KW-1185">Reference proteome</keyword>
<feature type="compositionally biased region" description="Basic and acidic residues" evidence="1">
    <location>
        <begin position="486"/>
        <end position="496"/>
    </location>
</feature>
<proteinExistence type="predicted"/>
<feature type="compositionally biased region" description="Polar residues" evidence="1">
    <location>
        <begin position="436"/>
        <end position="446"/>
    </location>
</feature>
<feature type="region of interest" description="Disordered" evidence="1">
    <location>
        <begin position="1133"/>
        <end position="1152"/>
    </location>
</feature>
<feature type="compositionally biased region" description="Basic residues" evidence="1">
    <location>
        <begin position="804"/>
        <end position="818"/>
    </location>
</feature>
<feature type="compositionally biased region" description="Polar residues" evidence="1">
    <location>
        <begin position="455"/>
        <end position="469"/>
    </location>
</feature>
<feature type="compositionally biased region" description="Basic residues" evidence="1">
    <location>
        <begin position="414"/>
        <end position="423"/>
    </location>
</feature>
<feature type="compositionally biased region" description="Polar residues" evidence="1">
    <location>
        <begin position="857"/>
        <end position="872"/>
    </location>
</feature>
<evidence type="ECO:0000313" key="4">
    <source>
        <dbReference type="RefSeq" id="XP_052122097.1"/>
    </source>
</evidence>
<evidence type="ECO:0000313" key="3">
    <source>
        <dbReference type="Proteomes" id="UP000504606"/>
    </source>
</evidence>
<dbReference type="InterPro" id="IPR056522">
    <property type="entry name" value="KIAA2026_hel"/>
</dbReference>
<dbReference type="GeneID" id="113204982"/>
<dbReference type="RefSeq" id="XP_052122097.1">
    <property type="nucleotide sequence ID" value="XM_052266137.1"/>
</dbReference>
<feature type="compositionally biased region" description="Basic and acidic residues" evidence="1">
    <location>
        <begin position="510"/>
        <end position="522"/>
    </location>
</feature>
<feature type="compositionally biased region" description="Acidic residues" evidence="1">
    <location>
        <begin position="785"/>
        <end position="799"/>
    </location>
</feature>
<protein>
    <submittedName>
        <fullName evidence="4">Uncharacterized protein LOC113204982</fullName>
    </submittedName>
</protein>
<feature type="region of interest" description="Disordered" evidence="1">
    <location>
        <begin position="850"/>
        <end position="872"/>
    </location>
</feature>
<feature type="region of interest" description="Disordered" evidence="1">
    <location>
        <begin position="305"/>
        <end position="329"/>
    </location>
</feature>
<feature type="compositionally biased region" description="Polar residues" evidence="1">
    <location>
        <begin position="952"/>
        <end position="969"/>
    </location>
</feature>
<dbReference type="Proteomes" id="UP000504606">
    <property type="component" value="Unplaced"/>
</dbReference>
<reference evidence="4" key="2">
    <citation type="submission" date="2025-08" db="UniProtKB">
        <authorList>
            <consortium name="RefSeq"/>
        </authorList>
    </citation>
    <scope>IDENTIFICATION</scope>
    <source>
        <tissue evidence="4">Whole organism</tissue>
    </source>
</reference>
<dbReference type="PANTHER" id="PTHR31095">
    <property type="entry name" value="RIKEN CDNA 9930021J03 GENE"/>
    <property type="match status" value="1"/>
</dbReference>
<feature type="compositionally biased region" description="Basic and acidic residues" evidence="1">
    <location>
        <begin position="306"/>
        <end position="320"/>
    </location>
</feature>